<feature type="transmembrane region" description="Helical" evidence="1">
    <location>
        <begin position="35"/>
        <end position="53"/>
    </location>
</feature>
<keyword evidence="3" id="KW-1185">Reference proteome</keyword>
<evidence type="ECO:0000313" key="3">
    <source>
        <dbReference type="Proteomes" id="UP000035368"/>
    </source>
</evidence>
<proteinExistence type="predicted"/>
<name>A0A0G3GRX0_9CORY</name>
<keyword evidence="1" id="KW-1133">Transmembrane helix</keyword>
<keyword evidence="1" id="KW-0812">Transmembrane</keyword>
<dbReference type="InterPro" id="IPR021443">
    <property type="entry name" value="DUF3093"/>
</dbReference>
<dbReference type="KEGG" id="cei:CEPID_07270"/>
<dbReference type="STRING" id="1050174.CEPID_07270"/>
<accession>A0A0G3GRX0</accession>
<gene>
    <name evidence="2" type="ORF">CEPID_07270</name>
</gene>
<dbReference type="Proteomes" id="UP000035368">
    <property type="component" value="Chromosome"/>
</dbReference>
<dbReference type="AlphaFoldDB" id="A0A0G3GRX0"/>
<evidence type="ECO:0000313" key="2">
    <source>
        <dbReference type="EMBL" id="AKK03305.1"/>
    </source>
</evidence>
<sequence length="154" mass="17426">MLYAERQWVPWYWWGLAIIAAILTATQLGMNRSMAWFVAPLVLFSVFALWGLWQLSTTRLTVEVDPDGTRWLRVGTAQLPNTVVEKVLAVPESAKRNAMGRQLDPAAFVASKSWMKQMAMIVLDDPEDPTPYWLVSTKDPEAVLAAFVPELFSR</sequence>
<dbReference type="PATRIC" id="fig|1050174.4.peg.1465"/>
<reference evidence="2 3" key="1">
    <citation type="submission" date="2015-05" db="EMBL/GenBank/DDBJ databases">
        <title>Complete genome sequence of Corynebacterium epidermidicanis DSM 45586, isolated from the skin of a dog suffering from pruritus.</title>
        <authorList>
            <person name="Ruckert C."/>
            <person name="Albersmeier A."/>
            <person name="Winkler A."/>
            <person name="Tauch A."/>
        </authorList>
    </citation>
    <scope>NUCLEOTIDE SEQUENCE [LARGE SCALE GENOMIC DNA]</scope>
    <source>
        <strain evidence="2 3">DSM 45586</strain>
    </source>
</reference>
<organism evidence="2 3">
    <name type="scientific">Corynebacterium epidermidicanis</name>
    <dbReference type="NCBI Taxonomy" id="1050174"/>
    <lineage>
        <taxon>Bacteria</taxon>
        <taxon>Bacillati</taxon>
        <taxon>Actinomycetota</taxon>
        <taxon>Actinomycetes</taxon>
        <taxon>Mycobacteriales</taxon>
        <taxon>Corynebacteriaceae</taxon>
        <taxon>Corynebacterium</taxon>
    </lineage>
</organism>
<feature type="transmembrane region" description="Helical" evidence="1">
    <location>
        <begin position="12"/>
        <end position="28"/>
    </location>
</feature>
<protein>
    <submittedName>
        <fullName evidence="2">Putative DUF3093 family protein</fullName>
    </submittedName>
</protein>
<dbReference type="EMBL" id="CP011541">
    <property type="protein sequence ID" value="AKK03305.1"/>
    <property type="molecule type" value="Genomic_DNA"/>
</dbReference>
<evidence type="ECO:0000256" key="1">
    <source>
        <dbReference type="SAM" id="Phobius"/>
    </source>
</evidence>
<keyword evidence="1" id="KW-0472">Membrane</keyword>
<dbReference type="Pfam" id="PF11292">
    <property type="entry name" value="DUF3093"/>
    <property type="match status" value="1"/>
</dbReference>